<keyword evidence="4 8" id="KW-0812">Transmembrane</keyword>
<dbReference type="GO" id="GO:0015128">
    <property type="term" value="F:gluconate transmembrane transporter activity"/>
    <property type="evidence" value="ECO:0007669"/>
    <property type="project" value="InterPro"/>
</dbReference>
<keyword evidence="2" id="KW-0813">Transport</keyword>
<reference evidence="9 10" key="1">
    <citation type="journal article" date="2018" name="Genome Announc.">
        <title>Draft Genome Sequence of Lactococcus sp. Strain NtB2 (JCM 32569), Isolated from the Gut of the Higher Termite Nasutitermes takasagoensis.</title>
        <authorList>
            <person name="Noda S."/>
            <person name="Aihara C."/>
            <person name="Yuki M."/>
            <person name="Ohkuma M."/>
        </authorList>
    </citation>
    <scope>NUCLEOTIDE SEQUENCE [LARGE SCALE GENOMIC DNA]</scope>
    <source>
        <strain evidence="9 10">NtB2</strain>
    </source>
</reference>
<feature type="transmembrane region" description="Helical" evidence="8">
    <location>
        <begin position="331"/>
        <end position="349"/>
    </location>
</feature>
<keyword evidence="10" id="KW-1185">Reference proteome</keyword>
<evidence type="ECO:0000256" key="2">
    <source>
        <dbReference type="ARBA" id="ARBA00022448"/>
    </source>
</evidence>
<evidence type="ECO:0000256" key="5">
    <source>
        <dbReference type="ARBA" id="ARBA00022989"/>
    </source>
</evidence>
<evidence type="ECO:0000256" key="8">
    <source>
        <dbReference type="SAM" id="Phobius"/>
    </source>
</evidence>
<dbReference type="OrthoDB" id="9787129at2"/>
<dbReference type="PIRSF" id="PIRSF002746">
    <property type="entry name" value="Gluconate_transporter"/>
    <property type="match status" value="1"/>
</dbReference>
<name>A0A2R5HDR6_9LACT</name>
<evidence type="ECO:0000256" key="4">
    <source>
        <dbReference type="ARBA" id="ARBA00022692"/>
    </source>
</evidence>
<feature type="transmembrane region" description="Helical" evidence="8">
    <location>
        <begin position="59"/>
        <end position="77"/>
    </location>
</feature>
<feature type="transmembrane region" description="Helical" evidence="8">
    <location>
        <begin position="5"/>
        <end position="21"/>
    </location>
</feature>
<dbReference type="InterPro" id="IPR003474">
    <property type="entry name" value="Glcn_transporter"/>
</dbReference>
<evidence type="ECO:0000256" key="6">
    <source>
        <dbReference type="ARBA" id="ARBA00023136"/>
    </source>
</evidence>
<dbReference type="AlphaFoldDB" id="A0A2R5HDR6"/>
<dbReference type="GO" id="GO:0005886">
    <property type="term" value="C:plasma membrane"/>
    <property type="evidence" value="ECO:0007669"/>
    <property type="project" value="UniProtKB-SubCell"/>
</dbReference>
<dbReference type="Proteomes" id="UP000245021">
    <property type="component" value="Unassembled WGS sequence"/>
</dbReference>
<comment type="subcellular location">
    <subcellularLocation>
        <location evidence="1">Cell membrane</location>
        <topology evidence="1">Multi-pass membrane protein</topology>
    </subcellularLocation>
</comment>
<evidence type="ECO:0000313" key="10">
    <source>
        <dbReference type="Proteomes" id="UP000245021"/>
    </source>
</evidence>
<proteinExistence type="inferred from homology"/>
<dbReference type="EMBL" id="BFFO01000001">
    <property type="protein sequence ID" value="GBG96162.1"/>
    <property type="molecule type" value="Genomic_DNA"/>
</dbReference>
<organism evidence="9 10">
    <name type="scientific">Lactococcus termiticola</name>
    <dbReference type="NCBI Taxonomy" id="2169526"/>
    <lineage>
        <taxon>Bacteria</taxon>
        <taxon>Bacillati</taxon>
        <taxon>Bacillota</taxon>
        <taxon>Bacilli</taxon>
        <taxon>Lactobacillales</taxon>
        <taxon>Streptococcaceae</taxon>
        <taxon>Lactococcus</taxon>
    </lineage>
</organism>
<evidence type="ECO:0000256" key="3">
    <source>
        <dbReference type="ARBA" id="ARBA00022475"/>
    </source>
</evidence>
<dbReference type="RefSeq" id="WP_109245138.1">
    <property type="nucleotide sequence ID" value="NZ_BFFO01000001.1"/>
</dbReference>
<dbReference type="PANTHER" id="PTHR30354:SF22">
    <property type="entry name" value="HIGH-AFFINITY GLUCONATE TRANSPORTER"/>
    <property type="match status" value="1"/>
</dbReference>
<feature type="transmembrane region" description="Helical" evidence="8">
    <location>
        <begin position="228"/>
        <end position="252"/>
    </location>
</feature>
<comment type="similarity">
    <text evidence="7">Belongs to the GntP permease family.</text>
</comment>
<keyword evidence="6 8" id="KW-0472">Membrane</keyword>
<evidence type="ECO:0000256" key="1">
    <source>
        <dbReference type="ARBA" id="ARBA00004651"/>
    </source>
</evidence>
<evidence type="ECO:0000256" key="7">
    <source>
        <dbReference type="ARBA" id="ARBA00049663"/>
    </source>
</evidence>
<comment type="caution">
    <text evidence="9">The sequence shown here is derived from an EMBL/GenBank/DDBJ whole genome shotgun (WGS) entry which is preliminary data.</text>
</comment>
<keyword evidence="3" id="KW-1003">Cell membrane</keyword>
<gene>
    <name evidence="9" type="primary">gntT</name>
    <name evidence="9" type="ORF">NtB2_00267</name>
</gene>
<feature type="transmembrane region" description="Helical" evidence="8">
    <location>
        <begin position="369"/>
        <end position="397"/>
    </location>
</feature>
<feature type="transmembrane region" description="Helical" evidence="8">
    <location>
        <begin position="409"/>
        <end position="426"/>
    </location>
</feature>
<feature type="transmembrane region" description="Helical" evidence="8">
    <location>
        <begin position="175"/>
        <end position="197"/>
    </location>
</feature>
<keyword evidence="5 8" id="KW-1133">Transmembrane helix</keyword>
<feature type="transmembrane region" description="Helical" evidence="8">
    <location>
        <begin position="27"/>
        <end position="47"/>
    </location>
</feature>
<evidence type="ECO:0000313" key="9">
    <source>
        <dbReference type="EMBL" id="GBG96162.1"/>
    </source>
</evidence>
<feature type="transmembrane region" description="Helical" evidence="8">
    <location>
        <begin position="287"/>
        <end position="311"/>
    </location>
</feature>
<accession>A0A2R5HDR6</accession>
<feature type="transmembrane region" description="Helical" evidence="8">
    <location>
        <begin position="97"/>
        <end position="130"/>
    </location>
</feature>
<feature type="transmembrane region" description="Helical" evidence="8">
    <location>
        <begin position="446"/>
        <end position="471"/>
    </location>
</feature>
<dbReference type="NCBIfam" id="TIGR00791">
    <property type="entry name" value="gntP"/>
    <property type="match status" value="1"/>
</dbReference>
<dbReference type="Pfam" id="PF02447">
    <property type="entry name" value="GntP_permease"/>
    <property type="match status" value="1"/>
</dbReference>
<sequence>MTSFIVLALGVLFLLLMIIKFKMNTFIALILTAVLVGLGLGMPLGQIPASIEKGIGSSLGELAIVFGFGAMLGRLIADAGGAYRIAKTLINAFGKKRMQWAIMVASFIIGIALFFEVGMVLLIPIVFAVALEASVPLLYLGVPMAAGLSVTHGFLPPHPAPIAISGALGANPGTVLLFGIIAAIPTVIVAGPIFTVLAKKFVPEAFVVKKKLTAFGEMKEWKLEETPGFGISIITALMPVILMAISTIYSIIANDGKPFAAVVKNSVDSAGKLTTTSTYPHSLLENVIMFIGNPVSAMILSLLFALVTMGWMRRKQNTEIAETIVDSVKSIAMLLLVIGGGAAFKQVLIDGGISGQIADLFQGSSLSPLILAWIITVILRIALGSATVAALTAAGLVQPLLASASPNMAALMVLAIGAGSIAASHVNDAGFWMFKEYFDLDVKQTLKTWTVLETIIAVVGLAMVLIMSIWIH</sequence>
<dbReference type="PANTHER" id="PTHR30354">
    <property type="entry name" value="GNT FAMILY GLUCONATE TRANSPORTER"/>
    <property type="match status" value="1"/>
</dbReference>
<protein>
    <submittedName>
        <fullName evidence="9">Gluconate:proton symporter</fullName>
    </submittedName>
</protein>